<evidence type="ECO:0000256" key="2">
    <source>
        <dbReference type="ARBA" id="ARBA00022679"/>
    </source>
</evidence>
<dbReference type="PANTHER" id="PTHR23257:SF824">
    <property type="entry name" value="PROTEIN KINASE DOMAIN-CONTAINING PROTEIN"/>
    <property type="match status" value="1"/>
</dbReference>
<dbReference type="PROSITE" id="PS00108">
    <property type="entry name" value="PROTEIN_KINASE_ST"/>
    <property type="match status" value="1"/>
</dbReference>
<dbReference type="InterPro" id="IPR017441">
    <property type="entry name" value="Protein_kinase_ATP_BS"/>
</dbReference>
<dbReference type="Pfam" id="PF00564">
    <property type="entry name" value="PB1"/>
    <property type="match status" value="1"/>
</dbReference>
<evidence type="ECO:0000256" key="1">
    <source>
        <dbReference type="ARBA" id="ARBA00022527"/>
    </source>
</evidence>
<dbReference type="GO" id="GO:0005737">
    <property type="term" value="C:cytoplasm"/>
    <property type="evidence" value="ECO:0007669"/>
    <property type="project" value="TreeGrafter"/>
</dbReference>
<dbReference type="InterPro" id="IPR000719">
    <property type="entry name" value="Prot_kinase_dom"/>
</dbReference>
<name>A0A6P5ZH39_DURZI</name>
<dbReference type="GO" id="GO:0007165">
    <property type="term" value="P:signal transduction"/>
    <property type="evidence" value="ECO:0007669"/>
    <property type="project" value="TreeGrafter"/>
</dbReference>
<dbReference type="KEGG" id="dzi:111300839"/>
<organism evidence="8 9">
    <name type="scientific">Durio zibethinus</name>
    <name type="common">Durian</name>
    <dbReference type="NCBI Taxonomy" id="66656"/>
    <lineage>
        <taxon>Eukaryota</taxon>
        <taxon>Viridiplantae</taxon>
        <taxon>Streptophyta</taxon>
        <taxon>Embryophyta</taxon>
        <taxon>Tracheophyta</taxon>
        <taxon>Spermatophyta</taxon>
        <taxon>Magnoliopsida</taxon>
        <taxon>eudicotyledons</taxon>
        <taxon>Gunneridae</taxon>
        <taxon>Pentapetalae</taxon>
        <taxon>rosids</taxon>
        <taxon>malvids</taxon>
        <taxon>Malvales</taxon>
        <taxon>Malvaceae</taxon>
        <taxon>Helicteroideae</taxon>
        <taxon>Durio</taxon>
    </lineage>
</organism>
<evidence type="ECO:0000256" key="3">
    <source>
        <dbReference type="ARBA" id="ARBA00022741"/>
    </source>
</evidence>
<protein>
    <submittedName>
        <fullName evidence="9">Uncharacterized protein LOC111300839</fullName>
    </submittedName>
</protein>
<keyword evidence="4" id="KW-0418">Kinase</keyword>
<evidence type="ECO:0000313" key="9">
    <source>
        <dbReference type="RefSeq" id="XP_022752183.1"/>
    </source>
</evidence>
<dbReference type="GeneID" id="111300839"/>
<feature type="binding site" evidence="6">
    <location>
        <position position="758"/>
    </location>
    <ligand>
        <name>ATP</name>
        <dbReference type="ChEBI" id="CHEBI:30616"/>
    </ligand>
</feature>
<proteinExistence type="predicted"/>
<evidence type="ECO:0000259" key="7">
    <source>
        <dbReference type="PROSITE" id="PS50011"/>
    </source>
</evidence>
<dbReference type="SUPFAM" id="SSF54277">
    <property type="entry name" value="CAD &amp; PB1 domains"/>
    <property type="match status" value="1"/>
</dbReference>
<dbReference type="PROSITE" id="PS50011">
    <property type="entry name" value="PROTEIN_KINASE_DOM"/>
    <property type="match status" value="1"/>
</dbReference>
<dbReference type="Proteomes" id="UP000515121">
    <property type="component" value="Unplaced"/>
</dbReference>
<evidence type="ECO:0000256" key="5">
    <source>
        <dbReference type="ARBA" id="ARBA00022840"/>
    </source>
</evidence>
<dbReference type="InterPro" id="IPR000270">
    <property type="entry name" value="PB1_dom"/>
</dbReference>
<reference evidence="9" key="1">
    <citation type="submission" date="2025-08" db="UniProtKB">
        <authorList>
            <consortium name="RefSeq"/>
        </authorList>
    </citation>
    <scope>IDENTIFICATION</scope>
    <source>
        <tissue evidence="9">Fruit stalk</tissue>
    </source>
</reference>
<dbReference type="CDD" id="cd13999">
    <property type="entry name" value="STKc_MAP3K-like"/>
    <property type="match status" value="1"/>
</dbReference>
<dbReference type="InterPro" id="IPR001245">
    <property type="entry name" value="Ser-Thr/Tyr_kinase_cat_dom"/>
</dbReference>
<dbReference type="InterPro" id="IPR011009">
    <property type="entry name" value="Kinase-like_dom_sf"/>
</dbReference>
<dbReference type="SUPFAM" id="SSF56112">
    <property type="entry name" value="Protein kinase-like (PK-like)"/>
    <property type="match status" value="1"/>
</dbReference>
<keyword evidence="1" id="KW-0723">Serine/threonine-protein kinase</keyword>
<dbReference type="GO" id="GO:0005524">
    <property type="term" value="F:ATP binding"/>
    <property type="evidence" value="ECO:0007669"/>
    <property type="project" value="UniProtKB-UniRule"/>
</dbReference>
<keyword evidence="3 6" id="KW-0547">Nucleotide-binding</keyword>
<keyword evidence="8" id="KW-1185">Reference proteome</keyword>
<dbReference type="InterPro" id="IPR008271">
    <property type="entry name" value="Ser/Thr_kinase_AS"/>
</dbReference>
<feature type="domain" description="Protein kinase" evidence="7">
    <location>
        <begin position="731"/>
        <end position="997"/>
    </location>
</feature>
<dbReference type="RefSeq" id="XP_022752183.1">
    <property type="nucleotide sequence ID" value="XM_022896448.1"/>
</dbReference>
<evidence type="ECO:0000313" key="8">
    <source>
        <dbReference type="Proteomes" id="UP000515121"/>
    </source>
</evidence>
<dbReference type="Pfam" id="PF07714">
    <property type="entry name" value="PK_Tyr_Ser-Thr"/>
    <property type="match status" value="1"/>
</dbReference>
<dbReference type="CDD" id="cd06410">
    <property type="entry name" value="PB1_UP2"/>
    <property type="match status" value="1"/>
</dbReference>
<dbReference type="SMART" id="SM00220">
    <property type="entry name" value="S_TKc"/>
    <property type="match status" value="1"/>
</dbReference>
<sequence>MKELFLSPLQKNCANPSRKLKLVCSFNGAFHPRPPSGKLRYIGGESRIISVDRNIGFLKLRAKIADLCPKVPSFWLKYQVAVADVDLDMGSIVIESDEDVKCMVEEYENLELYGKSTRLWVFVCSNGLEYGRFYKGHVDNKVTKNVGNGGNALRHGDDSLRKMVLKQQLLAKQTSRISGTRGGSGFGVNESGMEFASSTKNQKFGHPLVDLGTEEPSGFVSEENKSGGKLLDYETNLGPQMCPLKPRDGNLSVHYSCSMQFLPGPSGGVLCNGVGVFFQSDAASRGLKQPNNSGMISMCNCCDAKHDLRSSEQGSMSNFNTENIIPWDSSVKPVYYNMRAGNPGNIKSGEVAGDSSLNVFWNHKFCMNDLGNQWTYYLRNHRNNLSGIGNRGIIKLDGGISSGKYYPGVKTNSNISKQGWSCCSSFRKPWPGLPEHALLEGAGMMTDLSNPDFPYGNSNPKACHLTYYGAWAAVGSQSLFTDNVNGSPSADIRMMDAKQYLMVGSKNGLEVLYQTRFENCHAAAISCEPIHCNLQSTQSVADAINHPALSNDMGYRNGTEFVCNDHLPDAEECKNLESDNKDGYGAHNLQGGIDSSIDLLCNLTLSSSKGMQPPALSSHDSYNVADALIMPQSNPIDLKDEVHMDIGPQVDQSSGNTSNPSPTHMDELKKDYIQEEAVKHDLPSDISIDEKSEAKDGNKCSKMIGRISSDLTAFYTHLATRGLQTIRSSDLEYIKELGAGAYGTVFYGKWKGSDVAIKRLKPTCFSEGSVEEERLVADFWREAHILGQLHHPNIVALYGVVTDCPLTSLATVAEYMVNGSLKQVLRRKDRTIDRRKRLTIAMDAAFGMEYLHEKNIVHFDLKSHNFLVNMRDPQRPVCKIGDLGLSKIKQRTLISGGVRGTIPWMAPELLNTKKNLVTEKVDVYSFGIVMWELLTGEEPYTNLHSKEIIAGIIKGTLRPEIPSWCDPAWRSLMESCWSTDPNSRPAFSEIVKELRTMSAAMNIK</sequence>
<evidence type="ECO:0000256" key="4">
    <source>
        <dbReference type="ARBA" id="ARBA00022777"/>
    </source>
</evidence>
<keyword evidence="5 6" id="KW-0067">ATP-binding</keyword>
<accession>A0A6P5ZH39</accession>
<dbReference type="InterPro" id="IPR050167">
    <property type="entry name" value="Ser_Thr_protein_kinase"/>
</dbReference>
<dbReference type="SMART" id="SM00666">
    <property type="entry name" value="PB1"/>
    <property type="match status" value="1"/>
</dbReference>
<dbReference type="Gene3D" id="1.10.510.10">
    <property type="entry name" value="Transferase(Phosphotransferase) domain 1"/>
    <property type="match status" value="1"/>
</dbReference>
<dbReference type="Gene3D" id="3.30.200.20">
    <property type="entry name" value="Phosphorylase Kinase, domain 1"/>
    <property type="match status" value="1"/>
</dbReference>
<dbReference type="GO" id="GO:0004674">
    <property type="term" value="F:protein serine/threonine kinase activity"/>
    <property type="evidence" value="ECO:0007669"/>
    <property type="project" value="UniProtKB-KW"/>
</dbReference>
<dbReference type="PRINTS" id="PR00109">
    <property type="entry name" value="TYRKINASE"/>
</dbReference>
<evidence type="ECO:0000256" key="6">
    <source>
        <dbReference type="PROSITE-ProRule" id="PRU10141"/>
    </source>
</evidence>
<dbReference type="AlphaFoldDB" id="A0A6P5ZH39"/>
<dbReference type="PANTHER" id="PTHR23257">
    <property type="entry name" value="SERINE-THREONINE PROTEIN KINASE"/>
    <property type="match status" value="1"/>
</dbReference>
<dbReference type="PROSITE" id="PS00107">
    <property type="entry name" value="PROTEIN_KINASE_ATP"/>
    <property type="match status" value="1"/>
</dbReference>
<dbReference type="OrthoDB" id="4062651at2759"/>
<keyword evidence="2" id="KW-0808">Transferase</keyword>
<gene>
    <name evidence="9" type="primary">LOC111300839</name>
</gene>